<keyword evidence="1" id="KW-1133">Transmembrane helix</keyword>
<reference evidence="2 3" key="1">
    <citation type="submission" date="2019-06" db="EMBL/GenBank/DDBJ databases">
        <title>Sequencing the genomes of 1000 actinobacteria strains.</title>
        <authorList>
            <person name="Klenk H.-P."/>
        </authorList>
    </citation>
    <scope>NUCLEOTIDE SEQUENCE [LARGE SCALE GENOMIC DNA]</scope>
    <source>
        <strain evidence="2 3">DSM 18031</strain>
    </source>
</reference>
<keyword evidence="1" id="KW-0812">Transmembrane</keyword>
<name>A0A543I5P3_9MICO</name>
<feature type="transmembrane region" description="Helical" evidence="1">
    <location>
        <begin position="279"/>
        <end position="300"/>
    </location>
</feature>
<dbReference type="RefSeq" id="WP_141915909.1">
    <property type="nucleotide sequence ID" value="NZ_BAAAYS010000026.1"/>
</dbReference>
<dbReference type="EMBL" id="VFPN01000001">
    <property type="protein sequence ID" value="TQM65926.1"/>
    <property type="molecule type" value="Genomic_DNA"/>
</dbReference>
<evidence type="ECO:0000313" key="3">
    <source>
        <dbReference type="Proteomes" id="UP000318331"/>
    </source>
</evidence>
<protein>
    <recommendedName>
        <fullName evidence="4">MacB-like protein</fullName>
    </recommendedName>
</protein>
<keyword evidence="3" id="KW-1185">Reference proteome</keyword>
<feature type="transmembrane region" description="Helical" evidence="1">
    <location>
        <begin position="203"/>
        <end position="224"/>
    </location>
</feature>
<evidence type="ECO:0000313" key="2">
    <source>
        <dbReference type="EMBL" id="TQM65926.1"/>
    </source>
</evidence>
<comment type="caution">
    <text evidence="2">The sequence shown here is derived from an EMBL/GenBank/DDBJ whole genome shotgun (WGS) entry which is preliminary data.</text>
</comment>
<gene>
    <name evidence="2" type="ORF">FB466_0746</name>
</gene>
<proteinExistence type="predicted"/>
<dbReference type="AlphaFoldDB" id="A0A543I5P3"/>
<dbReference type="Proteomes" id="UP000318331">
    <property type="component" value="Unassembled WGS sequence"/>
</dbReference>
<dbReference type="OrthoDB" id="5121511at2"/>
<accession>A0A543I5P3</accession>
<organism evidence="2 3">
    <name type="scientific">Klugiella xanthotipulae</name>
    <dbReference type="NCBI Taxonomy" id="244735"/>
    <lineage>
        <taxon>Bacteria</taxon>
        <taxon>Bacillati</taxon>
        <taxon>Actinomycetota</taxon>
        <taxon>Actinomycetes</taxon>
        <taxon>Micrococcales</taxon>
        <taxon>Microbacteriaceae</taxon>
        <taxon>Klugiella</taxon>
    </lineage>
</organism>
<feature type="transmembrane region" description="Helical" evidence="1">
    <location>
        <begin position="252"/>
        <end position="273"/>
    </location>
</feature>
<keyword evidence="1" id="KW-0472">Membrane</keyword>
<sequence length="306" mass="33226">MTLRQSGAIVFLLLLFSFLLSALHVYGVRQEAITREGNKLYTAESIEVRGSFTDISARLDNVQDLKIYTNLSEDGDIRNIFMRDSSRVNFPLHSGRSFIEGESQKALVGAEVVTTYDGGIEYYIFQEKRYEVIGHLGRETKSLLEKNVILNDPALFGSGADEPYILDGSGVHNAFVSVYGSENVALRDGGTNKRTNVDLVSPLLKGFGLLLVVLGCISTGLLVGRYSAGQNGVQHLQGATHRAVFLRRAGEVTLLVAAVAFVIVSAWSVLFQVTFPVGVVLSGFCVQLCTVLTAFGFSFVKNVTGA</sequence>
<evidence type="ECO:0008006" key="4">
    <source>
        <dbReference type="Google" id="ProtNLM"/>
    </source>
</evidence>
<evidence type="ECO:0000256" key="1">
    <source>
        <dbReference type="SAM" id="Phobius"/>
    </source>
</evidence>